<feature type="region of interest" description="Disordered" evidence="1">
    <location>
        <begin position="20"/>
        <end position="43"/>
    </location>
</feature>
<proteinExistence type="predicted"/>
<organism evidence="2 3">
    <name type="scientific">Sphingomonas swuensis</name>
    <dbReference type="NCBI Taxonomy" id="977800"/>
    <lineage>
        <taxon>Bacteria</taxon>
        <taxon>Pseudomonadati</taxon>
        <taxon>Pseudomonadota</taxon>
        <taxon>Alphaproteobacteria</taxon>
        <taxon>Sphingomonadales</taxon>
        <taxon>Sphingomonadaceae</taxon>
        <taxon>Sphingomonas</taxon>
    </lineage>
</organism>
<evidence type="ECO:0000313" key="3">
    <source>
        <dbReference type="Proteomes" id="UP001500235"/>
    </source>
</evidence>
<protein>
    <submittedName>
        <fullName evidence="2">Pole-organizing protein PopZ</fullName>
    </submittedName>
</protein>
<gene>
    <name evidence="2" type="primary">popZ</name>
    <name evidence="2" type="ORF">GCM10022280_10680</name>
</gene>
<dbReference type="EMBL" id="BAABBQ010000001">
    <property type="protein sequence ID" value="GAA4014154.1"/>
    <property type="molecule type" value="Genomic_DNA"/>
</dbReference>
<evidence type="ECO:0000256" key="1">
    <source>
        <dbReference type="SAM" id="MobiDB-lite"/>
    </source>
</evidence>
<feature type="compositionally biased region" description="Acidic residues" evidence="1">
    <location>
        <begin position="34"/>
        <end position="43"/>
    </location>
</feature>
<accession>A0ABP7SP04</accession>
<comment type="caution">
    <text evidence="2">The sequence shown here is derived from an EMBL/GenBank/DDBJ whole genome shotgun (WGS) entry which is preliminary data.</text>
</comment>
<name>A0ABP7SP04_9SPHN</name>
<keyword evidence="3" id="KW-1185">Reference proteome</keyword>
<reference evidence="3" key="1">
    <citation type="journal article" date="2019" name="Int. J. Syst. Evol. Microbiol.">
        <title>The Global Catalogue of Microorganisms (GCM) 10K type strain sequencing project: providing services to taxonomists for standard genome sequencing and annotation.</title>
        <authorList>
            <consortium name="The Broad Institute Genomics Platform"/>
            <consortium name="The Broad Institute Genome Sequencing Center for Infectious Disease"/>
            <person name="Wu L."/>
            <person name="Ma J."/>
        </authorList>
    </citation>
    <scope>NUCLEOTIDE SEQUENCE [LARGE SCALE GENOMIC DNA]</scope>
    <source>
        <strain evidence="3">JCM 17563</strain>
    </source>
</reference>
<sequence length="150" mass="16114">MEDILASIKKVIAEEKELRGSGQVTVPAPHVVPDESDEEFDGDVPADATDSAAEEVLELDEVMVEELVLPPVDLGPPLVSEDAAAATRARLETLAATAAAAPPPPAINPLEQVVRDMLRPVLKEWLDQHLPAIVDEHVKREVARITGQPL</sequence>
<evidence type="ECO:0000313" key="2">
    <source>
        <dbReference type="EMBL" id="GAA4014154.1"/>
    </source>
</evidence>
<dbReference type="InterPro" id="IPR019632">
    <property type="entry name" value="DUF2497"/>
</dbReference>
<dbReference type="Pfam" id="PF10691">
    <property type="entry name" value="DUF2497"/>
    <property type="match status" value="1"/>
</dbReference>
<dbReference type="Proteomes" id="UP001500235">
    <property type="component" value="Unassembled WGS sequence"/>
</dbReference>